<gene>
    <name evidence="4" type="ORF">ISALK_00245</name>
</gene>
<dbReference type="EMBL" id="SUMG01000001">
    <property type="protein sequence ID" value="NBG86918.1"/>
    <property type="molecule type" value="Genomic_DNA"/>
</dbReference>
<dbReference type="InterPro" id="IPR003439">
    <property type="entry name" value="ABC_transporter-like_ATP-bd"/>
</dbReference>
<evidence type="ECO:0000256" key="2">
    <source>
        <dbReference type="ARBA" id="ARBA00022840"/>
    </source>
</evidence>
<dbReference type="RefSeq" id="WP_160718227.1">
    <property type="nucleotide sequence ID" value="NZ_SUMG01000001.1"/>
</dbReference>
<dbReference type="InterPro" id="IPR017871">
    <property type="entry name" value="ABC_transporter-like_CS"/>
</dbReference>
<name>A0AA43XHB0_9CLOT</name>
<accession>A0AA43XHB0</accession>
<dbReference type="InterPro" id="IPR003593">
    <property type="entry name" value="AAA+_ATPase"/>
</dbReference>
<dbReference type="GO" id="GO:0005524">
    <property type="term" value="F:ATP binding"/>
    <property type="evidence" value="ECO:0007669"/>
    <property type="project" value="UniProtKB-KW"/>
</dbReference>
<dbReference type="Pfam" id="PF00005">
    <property type="entry name" value="ABC_tran"/>
    <property type="match status" value="1"/>
</dbReference>
<organism evidence="4 5">
    <name type="scientific">Isachenkonia alkalipeptolytica</name>
    <dbReference type="NCBI Taxonomy" id="2565777"/>
    <lineage>
        <taxon>Bacteria</taxon>
        <taxon>Bacillati</taxon>
        <taxon>Bacillota</taxon>
        <taxon>Clostridia</taxon>
        <taxon>Eubacteriales</taxon>
        <taxon>Clostridiaceae</taxon>
        <taxon>Isachenkonia</taxon>
    </lineage>
</organism>
<dbReference type="PROSITE" id="PS00211">
    <property type="entry name" value="ABC_TRANSPORTER_1"/>
    <property type="match status" value="1"/>
</dbReference>
<dbReference type="SMART" id="SM00382">
    <property type="entry name" value="AAA"/>
    <property type="match status" value="1"/>
</dbReference>
<evidence type="ECO:0000259" key="3">
    <source>
        <dbReference type="PROSITE" id="PS50893"/>
    </source>
</evidence>
<keyword evidence="2 4" id="KW-0067">ATP-binding</keyword>
<proteinExistence type="predicted"/>
<sequence length="311" mass="34708">MIVEIKDLVKRYGEELALDHLSLKILPGEIFGLLGPNGAGKTTLINSMLGLTKVQGGEIRIFDKDLGIYYDRIKKEVGVVPQELALYEDLTAYENVELFAGLYGLRGTDKKEKVDEALAFVGLLERKKQFPKKFSGGMKRRLNIAMAIVHQPKLVIMDEPTVGIDPQSRNQILESVKTLNRRGITIIYTSHYMEEVEGIATNIGIMDKGRIIALGTNRALKELIDFEQRGSFTVEKPDSLLREAVERISGVSSTSLEEERLIVGWKKGTSPMGEIVKVITEQGYTLRGVTVKEPNLEQVFLTLTGKSLRDD</sequence>
<feature type="domain" description="ABC transporter" evidence="3">
    <location>
        <begin position="3"/>
        <end position="233"/>
    </location>
</feature>
<dbReference type="Proteomes" id="UP000449710">
    <property type="component" value="Unassembled WGS sequence"/>
</dbReference>
<dbReference type="GO" id="GO:0016887">
    <property type="term" value="F:ATP hydrolysis activity"/>
    <property type="evidence" value="ECO:0007669"/>
    <property type="project" value="InterPro"/>
</dbReference>
<dbReference type="PROSITE" id="PS50893">
    <property type="entry name" value="ABC_TRANSPORTER_2"/>
    <property type="match status" value="1"/>
</dbReference>
<dbReference type="AlphaFoldDB" id="A0AA43XHB0"/>
<dbReference type="SUPFAM" id="SSF52540">
    <property type="entry name" value="P-loop containing nucleoside triphosphate hydrolases"/>
    <property type="match status" value="1"/>
</dbReference>
<keyword evidence="5" id="KW-1185">Reference proteome</keyword>
<protein>
    <submittedName>
        <fullName evidence="4">ABC transporter ATP-binding protein</fullName>
    </submittedName>
</protein>
<comment type="caution">
    <text evidence="4">The sequence shown here is derived from an EMBL/GenBank/DDBJ whole genome shotgun (WGS) entry which is preliminary data.</text>
</comment>
<dbReference type="InterPro" id="IPR027417">
    <property type="entry name" value="P-loop_NTPase"/>
</dbReference>
<dbReference type="PANTHER" id="PTHR43582:SF2">
    <property type="entry name" value="LINEARMYCIN RESISTANCE ATP-BINDING PROTEIN LNRL"/>
    <property type="match status" value="1"/>
</dbReference>
<dbReference type="Gene3D" id="3.40.50.300">
    <property type="entry name" value="P-loop containing nucleotide triphosphate hydrolases"/>
    <property type="match status" value="1"/>
</dbReference>
<evidence type="ECO:0000313" key="5">
    <source>
        <dbReference type="Proteomes" id="UP000449710"/>
    </source>
</evidence>
<keyword evidence="1" id="KW-0547">Nucleotide-binding</keyword>
<reference evidence="4 5" key="1">
    <citation type="submission" date="2019-04" db="EMBL/GenBank/DDBJ databases">
        <title>Isachenkonia alkalipeptolytica gen. nov. sp. nov. a new anaerobic, alkiliphilic organothrophic bacterium capable to reduce synthesized ferrihydrite isolated from a soda lake.</title>
        <authorList>
            <person name="Toshchakov S.V."/>
            <person name="Zavarzina D.G."/>
            <person name="Zhilina T.N."/>
            <person name="Kostrikina N.A."/>
            <person name="Kublanov I.V."/>
        </authorList>
    </citation>
    <scope>NUCLEOTIDE SEQUENCE [LARGE SCALE GENOMIC DNA]</scope>
    <source>
        <strain evidence="4 5">Z-1701</strain>
    </source>
</reference>
<evidence type="ECO:0000313" key="4">
    <source>
        <dbReference type="EMBL" id="NBG86918.1"/>
    </source>
</evidence>
<dbReference type="PANTHER" id="PTHR43582">
    <property type="entry name" value="LINEARMYCIN RESISTANCE ATP-BINDING PROTEIN LNRL"/>
    <property type="match status" value="1"/>
</dbReference>
<evidence type="ECO:0000256" key="1">
    <source>
        <dbReference type="ARBA" id="ARBA00022741"/>
    </source>
</evidence>